<sequence>RIFFSATQKGCLTRHKFLIRPYIKNLHKKLTEIGAYLQILIEKLKLNDNKLQNCTDEEQRNKTKTFKEITNTMRTVWTECRSQYSIFTFLLLFFLLFFF</sequence>
<protein>
    <submittedName>
        <fullName evidence="2">Uncharacterized protein</fullName>
    </submittedName>
</protein>
<evidence type="ECO:0000256" key="1">
    <source>
        <dbReference type="SAM" id="Phobius"/>
    </source>
</evidence>
<proteinExistence type="predicted"/>
<name>A0A7N4NXK4_SARHA</name>
<dbReference type="InParanoid" id="A0A7N4NXK4"/>
<accession>A0A7N4NXK4</accession>
<dbReference type="GeneTree" id="ENSGT00910000148620"/>
<reference evidence="2" key="3">
    <citation type="submission" date="2025-09" db="UniProtKB">
        <authorList>
            <consortium name="Ensembl"/>
        </authorList>
    </citation>
    <scope>IDENTIFICATION</scope>
</reference>
<reference evidence="2 3" key="1">
    <citation type="journal article" date="2011" name="Proc. Natl. Acad. Sci. U.S.A.">
        <title>Genetic diversity and population structure of the endangered marsupial Sarcophilus harrisii (Tasmanian devil).</title>
        <authorList>
            <person name="Miller W."/>
            <person name="Hayes V.M."/>
            <person name="Ratan A."/>
            <person name="Petersen D.C."/>
            <person name="Wittekindt N.E."/>
            <person name="Miller J."/>
            <person name="Walenz B."/>
            <person name="Knight J."/>
            <person name="Qi J."/>
            <person name="Zhao F."/>
            <person name="Wang Q."/>
            <person name="Bedoya-Reina O.C."/>
            <person name="Katiyar N."/>
            <person name="Tomsho L.P."/>
            <person name="Kasson L.M."/>
            <person name="Hardie R.A."/>
            <person name="Woodbridge P."/>
            <person name="Tindall E.A."/>
            <person name="Bertelsen M.F."/>
            <person name="Dixon D."/>
            <person name="Pyecroft S."/>
            <person name="Helgen K.M."/>
            <person name="Lesk A.M."/>
            <person name="Pringle T.H."/>
            <person name="Patterson N."/>
            <person name="Zhang Y."/>
            <person name="Kreiss A."/>
            <person name="Woods G.M."/>
            <person name="Jones M.E."/>
            <person name="Schuster S.C."/>
        </authorList>
    </citation>
    <scope>NUCLEOTIDE SEQUENCE [LARGE SCALE GENOMIC DNA]</scope>
</reference>
<organism evidence="2 3">
    <name type="scientific">Sarcophilus harrisii</name>
    <name type="common">Tasmanian devil</name>
    <name type="synonym">Sarcophilus laniarius</name>
    <dbReference type="NCBI Taxonomy" id="9305"/>
    <lineage>
        <taxon>Eukaryota</taxon>
        <taxon>Metazoa</taxon>
        <taxon>Chordata</taxon>
        <taxon>Craniata</taxon>
        <taxon>Vertebrata</taxon>
        <taxon>Euteleostomi</taxon>
        <taxon>Mammalia</taxon>
        <taxon>Metatheria</taxon>
        <taxon>Dasyuromorphia</taxon>
        <taxon>Dasyuridae</taxon>
        <taxon>Sarcophilus</taxon>
    </lineage>
</organism>
<reference evidence="2" key="2">
    <citation type="submission" date="2025-08" db="UniProtKB">
        <authorList>
            <consortium name="Ensembl"/>
        </authorList>
    </citation>
    <scope>IDENTIFICATION</scope>
</reference>
<keyword evidence="3" id="KW-1185">Reference proteome</keyword>
<evidence type="ECO:0000313" key="3">
    <source>
        <dbReference type="Proteomes" id="UP000007648"/>
    </source>
</evidence>
<dbReference type="Ensembl" id="ENSSHAT00000036837.1">
    <property type="protein sequence ID" value="ENSSHAP00000029998.1"/>
    <property type="gene ID" value="ENSSHAG00000021461.1"/>
</dbReference>
<evidence type="ECO:0000313" key="2">
    <source>
        <dbReference type="Ensembl" id="ENSSHAP00000029998.1"/>
    </source>
</evidence>
<keyword evidence="1" id="KW-1133">Transmembrane helix</keyword>
<keyword evidence="1" id="KW-0812">Transmembrane</keyword>
<keyword evidence="1" id="KW-0472">Membrane</keyword>
<dbReference type="Proteomes" id="UP000007648">
    <property type="component" value="Unassembled WGS sequence"/>
</dbReference>
<feature type="transmembrane region" description="Helical" evidence="1">
    <location>
        <begin position="82"/>
        <end position="98"/>
    </location>
</feature>
<dbReference type="AlphaFoldDB" id="A0A7N4NXK4"/>